<sequence>MIKIKNHFNKKVVITGMGAITPIGNNIKEYWYSLINGISGSSPISYFNTEDFKTKFACQIKNYDPDNFFSIKEKKKLDPCAQYGLIACEEAIFDSGLILKKEKKDRIGVVWGSGLGGISNFENEVFNYVINKKKPRFNTFFIPKILIDTIGGLISIKYGILGPNYSTVSSCASSANAIIDAYYLICLDKADIIITGGSEAAITQTVIGGFNALNALSTKNFNYKTASRPFERDRDGFVLGEGSGCIILEEYNHAVSRGTKIYAEIGGVGMSSDAYHITSPDPNGLGIIQAMNLAIKSAKISKSKIDYINTHGTSTIRGDITEIKAIKKVFGEKIYNINISSTKSMTGHLLGASGVIESIASILTMNYNIIPPTINHNNYDSRIDIKVNLTLNKAQKKNVLISISNTFGFGGHNISILYKKIY</sequence>
<keyword evidence="7" id="KW-0276">Fatty acid metabolism</keyword>
<comment type="similarity">
    <text evidence="2 11 13">Belongs to the thiolase-like superfamily. Beta-ketoacyl-ACP synthases family.</text>
</comment>
<dbReference type="InterPro" id="IPR016039">
    <property type="entry name" value="Thiolase-like"/>
</dbReference>
<dbReference type="NCBIfam" id="TIGR03150">
    <property type="entry name" value="fabF"/>
    <property type="match status" value="1"/>
</dbReference>
<dbReference type="Pfam" id="PF02801">
    <property type="entry name" value="Ketoacyl-synt_C"/>
    <property type="match status" value="1"/>
</dbReference>
<evidence type="ECO:0000256" key="12">
    <source>
        <dbReference type="PIRSR" id="PIRSR000447-1"/>
    </source>
</evidence>
<dbReference type="SMART" id="SM00825">
    <property type="entry name" value="PKS_KS"/>
    <property type="match status" value="1"/>
</dbReference>
<dbReference type="PANTHER" id="PTHR11712">
    <property type="entry name" value="POLYKETIDE SYNTHASE-RELATED"/>
    <property type="match status" value="1"/>
</dbReference>
<evidence type="ECO:0000256" key="2">
    <source>
        <dbReference type="ARBA" id="ARBA00008467"/>
    </source>
</evidence>
<name>D5D8F4_KARMD</name>
<dbReference type="PANTHER" id="PTHR11712:SF336">
    <property type="entry name" value="3-OXOACYL-[ACYL-CARRIER-PROTEIN] SYNTHASE, MITOCHONDRIAL"/>
    <property type="match status" value="1"/>
</dbReference>
<organism evidence="15 16">
    <name type="scientific">Karelsulcia muelleri (strain DMIN)</name>
    <name type="common">Sulcia muelleri</name>
    <dbReference type="NCBI Taxonomy" id="641892"/>
    <lineage>
        <taxon>Bacteria</taxon>
        <taxon>Pseudomonadati</taxon>
        <taxon>Bacteroidota</taxon>
        <taxon>Flavobacteriia</taxon>
        <taxon>Flavobacteriales</taxon>
        <taxon>Candidatus Karelsulcia</taxon>
    </lineage>
</organism>
<dbReference type="GO" id="GO:0004315">
    <property type="term" value="F:3-oxoacyl-[acyl-carrier-protein] synthase activity"/>
    <property type="evidence" value="ECO:0007669"/>
    <property type="project" value="UniProtKB-UniRule"/>
</dbReference>
<accession>D5D8F4</accession>
<evidence type="ECO:0000256" key="7">
    <source>
        <dbReference type="ARBA" id="ARBA00022832"/>
    </source>
</evidence>
<dbReference type="InterPro" id="IPR014031">
    <property type="entry name" value="Ketoacyl_synth_C"/>
</dbReference>
<dbReference type="PIRSF" id="PIRSF000447">
    <property type="entry name" value="KAS_II"/>
    <property type="match status" value="1"/>
</dbReference>
<evidence type="ECO:0000256" key="1">
    <source>
        <dbReference type="ARBA" id="ARBA00005194"/>
    </source>
</evidence>
<feature type="domain" description="Ketosynthase family 3 (KS3)" evidence="14">
    <location>
        <begin position="9"/>
        <end position="420"/>
    </location>
</feature>
<dbReference type="KEGG" id="smh:DMIN_00140"/>
<dbReference type="EMBL" id="CP001981">
    <property type="protein sequence ID" value="ADE35326.1"/>
    <property type="molecule type" value="Genomic_DNA"/>
</dbReference>
<dbReference type="InterPro" id="IPR017568">
    <property type="entry name" value="3-oxoacyl-ACP_synth-2"/>
</dbReference>
<evidence type="ECO:0000256" key="9">
    <source>
        <dbReference type="ARBA" id="ARBA00023160"/>
    </source>
</evidence>
<dbReference type="PROSITE" id="PS52004">
    <property type="entry name" value="KS3_2"/>
    <property type="match status" value="1"/>
</dbReference>
<comment type="pathway">
    <text evidence="1 11">Lipid metabolism; fatty acid biosynthesis.</text>
</comment>
<evidence type="ECO:0000313" key="16">
    <source>
        <dbReference type="Proteomes" id="UP000008245"/>
    </source>
</evidence>
<evidence type="ECO:0000256" key="4">
    <source>
        <dbReference type="ARBA" id="ARBA00014657"/>
    </source>
</evidence>
<dbReference type="EC" id="2.3.1.179" evidence="3 11"/>
<keyword evidence="5 11" id="KW-0444">Lipid biosynthesis</keyword>
<evidence type="ECO:0000256" key="8">
    <source>
        <dbReference type="ARBA" id="ARBA00023098"/>
    </source>
</evidence>
<evidence type="ECO:0000259" key="14">
    <source>
        <dbReference type="PROSITE" id="PS52004"/>
    </source>
</evidence>
<dbReference type="SUPFAM" id="SSF53901">
    <property type="entry name" value="Thiolase-like"/>
    <property type="match status" value="2"/>
</dbReference>
<dbReference type="AlphaFoldDB" id="D5D8F4"/>
<reference evidence="15 16" key="1">
    <citation type="journal article" date="2010" name="PLoS ONE">
        <title>One bacterial cell, one complete genome.</title>
        <authorList>
            <person name="Woyke T."/>
            <person name="Tighe D."/>
            <person name="Mavromatis K."/>
            <person name="Clum A."/>
            <person name="Copeland A."/>
            <person name="Schackwitz W."/>
            <person name="Lapidus A."/>
            <person name="Wu D."/>
            <person name="McCutcheon J.P."/>
            <person name="McDonald B.R."/>
            <person name="Moran N.A."/>
            <person name="Bristow J."/>
            <person name="Cheng J.F."/>
        </authorList>
    </citation>
    <scope>NUCLEOTIDE SEQUENCE [LARGE SCALE GENOMIC DNA]</scope>
    <source>
        <strain evidence="15 16">DMIN</strain>
    </source>
</reference>
<evidence type="ECO:0000256" key="6">
    <source>
        <dbReference type="ARBA" id="ARBA00022679"/>
    </source>
</evidence>
<dbReference type="GO" id="GO:0005829">
    <property type="term" value="C:cytosol"/>
    <property type="evidence" value="ECO:0007669"/>
    <property type="project" value="TreeGrafter"/>
</dbReference>
<comment type="catalytic activity">
    <reaction evidence="11">
        <text>(9Z)-hexadecenoyl-[ACP] + malonyl-[ACP] + H(+) = 3-oxo-(11Z)-octadecenoyl-[ACP] + holo-[ACP] + CO2</text>
        <dbReference type="Rhea" id="RHEA:55040"/>
        <dbReference type="Rhea" id="RHEA-COMP:9623"/>
        <dbReference type="Rhea" id="RHEA-COMP:9685"/>
        <dbReference type="Rhea" id="RHEA-COMP:10800"/>
        <dbReference type="Rhea" id="RHEA-COMP:14074"/>
        <dbReference type="ChEBI" id="CHEBI:15378"/>
        <dbReference type="ChEBI" id="CHEBI:16526"/>
        <dbReference type="ChEBI" id="CHEBI:64479"/>
        <dbReference type="ChEBI" id="CHEBI:78449"/>
        <dbReference type="ChEBI" id="CHEBI:83989"/>
        <dbReference type="ChEBI" id="CHEBI:138538"/>
        <dbReference type="EC" id="2.3.1.179"/>
    </reaction>
</comment>
<dbReference type="NCBIfam" id="NF005589">
    <property type="entry name" value="PRK07314.1"/>
    <property type="match status" value="1"/>
</dbReference>
<evidence type="ECO:0000256" key="10">
    <source>
        <dbReference type="ARBA" id="ARBA00023315"/>
    </source>
</evidence>
<proteinExistence type="inferred from homology"/>
<comment type="function">
    <text evidence="11">Involved in the type II fatty acid elongation cycle. Catalyzes the elongation of a wide range of acyl-ACP by the addition of two carbons from malonyl-ACP to an acyl acceptor. Can efficiently catalyze the conversion of palmitoleoyl-ACP (cis-hexadec-9-enoyl-ACP) to cis-vaccenoyl-ACP (cis-octadec-11-enoyl-ACP), an essential step in the thermal regulation of fatty acid composition.</text>
</comment>
<dbReference type="HOGENOM" id="CLU_000022_69_2_10"/>
<dbReference type="Proteomes" id="UP000008245">
    <property type="component" value="Chromosome"/>
</dbReference>
<dbReference type="CDD" id="cd00834">
    <property type="entry name" value="KAS_I_II"/>
    <property type="match status" value="1"/>
</dbReference>
<keyword evidence="10 11" id="KW-0012">Acyltransferase</keyword>
<evidence type="ECO:0000256" key="5">
    <source>
        <dbReference type="ARBA" id="ARBA00022516"/>
    </source>
</evidence>
<dbReference type="InterPro" id="IPR020841">
    <property type="entry name" value="PKS_Beta-ketoAc_synthase_dom"/>
</dbReference>
<keyword evidence="8" id="KW-0443">Lipid metabolism</keyword>
<protein>
    <recommendedName>
        <fullName evidence="4 11">3-oxoacyl-[acyl-carrier-protein] synthase 2</fullName>
        <ecNumber evidence="3 11">2.3.1.179</ecNumber>
    </recommendedName>
</protein>
<comment type="catalytic activity">
    <reaction evidence="11">
        <text>a fatty acyl-[ACP] + malonyl-[ACP] + H(+) = a 3-oxoacyl-[ACP] + holo-[ACP] + CO2</text>
        <dbReference type="Rhea" id="RHEA:22836"/>
        <dbReference type="Rhea" id="RHEA-COMP:9623"/>
        <dbReference type="Rhea" id="RHEA-COMP:9685"/>
        <dbReference type="Rhea" id="RHEA-COMP:9916"/>
        <dbReference type="Rhea" id="RHEA-COMP:14125"/>
        <dbReference type="ChEBI" id="CHEBI:15378"/>
        <dbReference type="ChEBI" id="CHEBI:16526"/>
        <dbReference type="ChEBI" id="CHEBI:64479"/>
        <dbReference type="ChEBI" id="CHEBI:78449"/>
        <dbReference type="ChEBI" id="CHEBI:78776"/>
        <dbReference type="ChEBI" id="CHEBI:138651"/>
    </reaction>
</comment>
<dbReference type="FunFam" id="3.40.47.10:FF:000018">
    <property type="entry name" value="3-oxoacyl-[acyl-carrier-protein] synthase 2"/>
    <property type="match status" value="1"/>
</dbReference>
<evidence type="ECO:0000256" key="3">
    <source>
        <dbReference type="ARBA" id="ARBA00012356"/>
    </source>
</evidence>
<feature type="active site" description="For beta-ketoacyl synthase activity" evidence="12">
    <location>
        <position position="171"/>
    </location>
</feature>
<dbReference type="UniPathway" id="UPA00094"/>
<evidence type="ECO:0000256" key="11">
    <source>
        <dbReference type="PIRNR" id="PIRNR000447"/>
    </source>
</evidence>
<dbReference type="GO" id="GO:0006633">
    <property type="term" value="P:fatty acid biosynthetic process"/>
    <property type="evidence" value="ECO:0007669"/>
    <property type="project" value="UniProtKB-UniRule"/>
</dbReference>
<evidence type="ECO:0000313" key="15">
    <source>
        <dbReference type="EMBL" id="ADE35326.1"/>
    </source>
</evidence>
<dbReference type="Pfam" id="PF00109">
    <property type="entry name" value="ketoacyl-synt"/>
    <property type="match status" value="1"/>
</dbReference>
<keyword evidence="6 11" id="KW-0808">Transferase</keyword>
<evidence type="ECO:0000256" key="13">
    <source>
        <dbReference type="RuleBase" id="RU003694"/>
    </source>
</evidence>
<dbReference type="InterPro" id="IPR000794">
    <property type="entry name" value="Beta-ketoacyl_synthase"/>
</dbReference>
<keyword evidence="9 11" id="KW-0275">Fatty acid biosynthesis</keyword>
<dbReference type="Gene3D" id="3.40.47.10">
    <property type="match status" value="1"/>
</dbReference>
<gene>
    <name evidence="15" type="ordered locus">DMIN_00140</name>
</gene>
<dbReference type="InterPro" id="IPR014030">
    <property type="entry name" value="Ketoacyl_synth_N"/>
</dbReference>